<organism evidence="1 2">
    <name type="scientific">Edaphochlamys debaryana</name>
    <dbReference type="NCBI Taxonomy" id="47281"/>
    <lineage>
        <taxon>Eukaryota</taxon>
        <taxon>Viridiplantae</taxon>
        <taxon>Chlorophyta</taxon>
        <taxon>core chlorophytes</taxon>
        <taxon>Chlorophyceae</taxon>
        <taxon>CS clade</taxon>
        <taxon>Chlamydomonadales</taxon>
        <taxon>Chlamydomonadales incertae sedis</taxon>
        <taxon>Edaphochlamys</taxon>
    </lineage>
</organism>
<keyword evidence="2" id="KW-1185">Reference proteome</keyword>
<gene>
    <name evidence="1" type="ORF">HYH03_005187</name>
</gene>
<dbReference type="Gene3D" id="3.30.110.20">
    <property type="entry name" value="Alba-like domain"/>
    <property type="match status" value="2"/>
</dbReference>
<dbReference type="GO" id="GO:0003676">
    <property type="term" value="F:nucleic acid binding"/>
    <property type="evidence" value="ECO:0007669"/>
    <property type="project" value="InterPro"/>
</dbReference>
<evidence type="ECO:0000313" key="1">
    <source>
        <dbReference type="EMBL" id="KAG2496779.1"/>
    </source>
</evidence>
<dbReference type="EMBL" id="JAEHOE010000017">
    <property type="protein sequence ID" value="KAG2496779.1"/>
    <property type="molecule type" value="Genomic_DNA"/>
</dbReference>
<protein>
    <submittedName>
        <fullName evidence="1">Uncharacterized protein</fullName>
    </submittedName>
</protein>
<comment type="caution">
    <text evidence="1">The sequence shown here is derived from an EMBL/GenBank/DDBJ whole genome shotgun (WGS) entry which is preliminary data.</text>
</comment>
<dbReference type="InterPro" id="IPR036882">
    <property type="entry name" value="Alba-like_dom_sf"/>
</dbReference>
<reference evidence="1" key="1">
    <citation type="journal article" date="2020" name="bioRxiv">
        <title>Comparative genomics of Chlamydomonas.</title>
        <authorList>
            <person name="Craig R.J."/>
            <person name="Hasan A.R."/>
            <person name="Ness R.W."/>
            <person name="Keightley P.D."/>
        </authorList>
    </citation>
    <scope>NUCLEOTIDE SEQUENCE</scope>
    <source>
        <strain evidence="1">CCAP 11/70</strain>
    </source>
</reference>
<sequence>MAVPQSFGLAPAFLSGASLSGCHAQTLRVAPALSNARGPGATSAPAGNARSLAVPAAVPSSRRDVLEDGDVYSLVPGSTPGQLTLACAVGEPNGAVFPLGPAADDVGESDEDLCVFDASAAAEAATMAAAATAGSGTPTPPTRDVVSSTPGRTFIPVVIVGGPLSPVCSSSACSASSSVVLSDPSASTNASAQCFVPASASAPPCHLSVASSSRACPSSDLHAGRRFYTSHDGGASSSGAHPGCMLSALPSLAGSTVSCSSSIRRSLRDQNSVTIKATTVVKDAAGAIDKILSRGVTALVTALRSGPPPYSTAYDSLNQAVKAIAVARQYAKETGPDGAEVTFLPFHRNDASEHADPSRFAFLVFPVARLREALKTADETVLNVARNSDVHKMASAIIAVMLDRGQAVMKAAGSEAIHVAMSAVVNARHRLVAKHGFDLMLTAAWITEDTLSTMGRESKFLRFNILKTEPSGPKSSVAPSLPAALEAMC</sequence>
<accession>A0A836C2N0</accession>
<proteinExistence type="predicted"/>
<dbReference type="Proteomes" id="UP000612055">
    <property type="component" value="Unassembled WGS sequence"/>
</dbReference>
<evidence type="ECO:0000313" key="2">
    <source>
        <dbReference type="Proteomes" id="UP000612055"/>
    </source>
</evidence>
<dbReference type="Pfam" id="PF04232">
    <property type="entry name" value="SpoVS"/>
    <property type="match status" value="1"/>
</dbReference>
<dbReference type="PANTHER" id="PTHR35331:SF1">
    <property type="entry name" value="STAGE V SPORULATION PROTEIN S"/>
    <property type="match status" value="1"/>
</dbReference>
<dbReference type="PANTHER" id="PTHR35331">
    <property type="entry name" value="STAGE V SPORULATION PROTEIN S"/>
    <property type="match status" value="1"/>
</dbReference>
<dbReference type="OrthoDB" id="550806at2759"/>
<dbReference type="AlphaFoldDB" id="A0A836C2N0"/>
<name>A0A836C2N0_9CHLO</name>
<dbReference type="InterPro" id="IPR007347">
    <property type="entry name" value="SpoVS"/>
</dbReference>